<dbReference type="SUPFAM" id="SSF53756">
    <property type="entry name" value="UDP-Glycosyltransferase/glycogen phosphorylase"/>
    <property type="match status" value="1"/>
</dbReference>
<dbReference type="InterPro" id="IPR013534">
    <property type="entry name" value="Starch_synth_cat_dom"/>
</dbReference>
<keyword evidence="5 7" id="KW-0808">Transferase</keyword>
<feature type="domain" description="Starch synthase catalytic" evidence="9">
    <location>
        <begin position="2"/>
        <end position="235"/>
    </location>
</feature>
<protein>
    <recommendedName>
        <fullName evidence="7">Glycogen synthase</fullName>
        <ecNumber evidence="7">2.4.1.21</ecNumber>
    </recommendedName>
    <alternativeName>
        <fullName evidence="7">Starch [bacterial glycogen] synthase</fullName>
    </alternativeName>
</protein>
<dbReference type="STRING" id="1121302.SAMN02745163_04493"/>
<dbReference type="InterPro" id="IPR001296">
    <property type="entry name" value="Glyco_trans_1"/>
</dbReference>
<evidence type="ECO:0000256" key="4">
    <source>
        <dbReference type="ARBA" id="ARBA00022676"/>
    </source>
</evidence>
<dbReference type="PANTHER" id="PTHR45825:SF11">
    <property type="entry name" value="ALPHA AMYLASE DOMAIN-CONTAINING PROTEIN"/>
    <property type="match status" value="1"/>
</dbReference>
<dbReference type="EC" id="2.4.1.21" evidence="7"/>
<dbReference type="PANTHER" id="PTHR45825">
    <property type="entry name" value="GRANULE-BOUND STARCH SYNTHASE 1, CHLOROPLASTIC/AMYLOPLASTIC"/>
    <property type="match status" value="1"/>
</dbReference>
<dbReference type="OrthoDB" id="9808590at2"/>
<evidence type="ECO:0000313" key="10">
    <source>
        <dbReference type="EMBL" id="SHK80561.1"/>
    </source>
</evidence>
<dbReference type="InterPro" id="IPR011835">
    <property type="entry name" value="GS/SS"/>
</dbReference>
<sequence>MKVLFVTAEAHPFVKVGGLGEVAYSLPKALKSSEIDIRVILPKYKFPKKIRKKMMLLGRYKTYIGWKSVDCELWTLNNNGIQYYFIGNSFYFYRNDIYGYGDDDERFIYFCKAVLEGIKYMYDFTPDILHCNDWHSSMVSPLKKLYYVDNEIYANIKTLFTIHNIAYQGTFGKDTLWMLGLDEHDIQVKKLELNDGISFMKWAILESDKISTVSESYSYEIQEEGYGCGLNSIVKKRKKDLIGILNGIDYDIYNPEKDSNILYKYSKQNLDSKIKNKLYIQRDLKLEQDGSIPMITIISRLVDQKGLGLIEAAMKNIMSLQVQLIILGTGSSYFENKFKYLETKYKNKLRVITEFNDCKARQLYAGSDMFLMPSKFEPCGLGQLIALRYGTIPIVRQTGGLKDTVKDYNEYINSGNGFTFKEYSVNDMLESINRALNMYKNKDLWIQIMQLAMDCNNNWEKSSQKYKILYKNIIK</sequence>
<evidence type="ECO:0000256" key="1">
    <source>
        <dbReference type="ARBA" id="ARBA00001478"/>
    </source>
</evidence>
<dbReference type="RefSeq" id="WP_072993766.1">
    <property type="nucleotide sequence ID" value="NZ_FQZB01000029.1"/>
</dbReference>
<feature type="binding site" evidence="7">
    <location>
        <position position="15"/>
    </location>
    <ligand>
        <name>ADP-alpha-D-glucose</name>
        <dbReference type="ChEBI" id="CHEBI:57498"/>
    </ligand>
</feature>
<dbReference type="GO" id="GO:0004373">
    <property type="term" value="F:alpha-1,4-glucan glucosyltransferase (UDP-glucose donor) activity"/>
    <property type="evidence" value="ECO:0007669"/>
    <property type="project" value="InterPro"/>
</dbReference>
<dbReference type="Pfam" id="PF08323">
    <property type="entry name" value="Glyco_transf_5"/>
    <property type="match status" value="1"/>
</dbReference>
<evidence type="ECO:0000256" key="3">
    <source>
        <dbReference type="ARBA" id="ARBA00010281"/>
    </source>
</evidence>
<organism evidence="10 11">
    <name type="scientific">Clostridium cavendishii DSM 21758</name>
    <dbReference type="NCBI Taxonomy" id="1121302"/>
    <lineage>
        <taxon>Bacteria</taxon>
        <taxon>Bacillati</taxon>
        <taxon>Bacillota</taxon>
        <taxon>Clostridia</taxon>
        <taxon>Eubacteriales</taxon>
        <taxon>Clostridiaceae</taxon>
        <taxon>Clostridium</taxon>
    </lineage>
</organism>
<dbReference type="AlphaFoldDB" id="A0A1M6VGS5"/>
<dbReference type="GO" id="GO:0005978">
    <property type="term" value="P:glycogen biosynthetic process"/>
    <property type="evidence" value="ECO:0007669"/>
    <property type="project" value="UniProtKB-UniRule"/>
</dbReference>
<evidence type="ECO:0000313" key="11">
    <source>
        <dbReference type="Proteomes" id="UP000184310"/>
    </source>
</evidence>
<keyword evidence="4 7" id="KW-0328">Glycosyltransferase</keyword>
<dbReference type="Gene3D" id="3.40.50.2000">
    <property type="entry name" value="Glycogen Phosphorylase B"/>
    <property type="match status" value="2"/>
</dbReference>
<keyword evidence="11" id="KW-1185">Reference proteome</keyword>
<name>A0A1M6VGS5_9CLOT</name>
<keyword evidence="6 7" id="KW-0320">Glycogen biosynthesis</keyword>
<evidence type="ECO:0000259" key="9">
    <source>
        <dbReference type="Pfam" id="PF08323"/>
    </source>
</evidence>
<dbReference type="Pfam" id="PF00534">
    <property type="entry name" value="Glycos_transf_1"/>
    <property type="match status" value="1"/>
</dbReference>
<dbReference type="EMBL" id="FQZB01000029">
    <property type="protein sequence ID" value="SHK80561.1"/>
    <property type="molecule type" value="Genomic_DNA"/>
</dbReference>
<evidence type="ECO:0000256" key="7">
    <source>
        <dbReference type="HAMAP-Rule" id="MF_00484"/>
    </source>
</evidence>
<feature type="domain" description="Glycosyl transferase family 1" evidence="8">
    <location>
        <begin position="293"/>
        <end position="443"/>
    </location>
</feature>
<reference evidence="10 11" key="1">
    <citation type="submission" date="2016-11" db="EMBL/GenBank/DDBJ databases">
        <authorList>
            <person name="Jaros S."/>
            <person name="Januszkiewicz K."/>
            <person name="Wedrychowicz H."/>
        </authorList>
    </citation>
    <scope>NUCLEOTIDE SEQUENCE [LARGE SCALE GENOMIC DNA]</scope>
    <source>
        <strain evidence="10 11">DSM 21758</strain>
    </source>
</reference>
<dbReference type="UniPathway" id="UPA00164"/>
<dbReference type="HAMAP" id="MF_00484">
    <property type="entry name" value="Glycogen_synth"/>
    <property type="match status" value="1"/>
</dbReference>
<comment type="function">
    <text evidence="2 7">Synthesizes alpha-1,4-glucan chains using ADP-glucose.</text>
</comment>
<comment type="catalytic activity">
    <reaction evidence="1 7">
        <text>[(1-&gt;4)-alpha-D-glucosyl](n) + ADP-alpha-D-glucose = [(1-&gt;4)-alpha-D-glucosyl](n+1) + ADP + H(+)</text>
        <dbReference type="Rhea" id="RHEA:18189"/>
        <dbReference type="Rhea" id="RHEA-COMP:9584"/>
        <dbReference type="Rhea" id="RHEA-COMP:9587"/>
        <dbReference type="ChEBI" id="CHEBI:15378"/>
        <dbReference type="ChEBI" id="CHEBI:15444"/>
        <dbReference type="ChEBI" id="CHEBI:57498"/>
        <dbReference type="ChEBI" id="CHEBI:456216"/>
        <dbReference type="EC" id="2.4.1.21"/>
    </reaction>
</comment>
<dbReference type="NCBIfam" id="TIGR02095">
    <property type="entry name" value="glgA"/>
    <property type="match status" value="1"/>
</dbReference>
<dbReference type="GO" id="GO:0009011">
    <property type="term" value="F:alpha-1,4-glucan glucosyltransferase (ADP-glucose donor) activity"/>
    <property type="evidence" value="ECO:0007669"/>
    <property type="project" value="UniProtKB-UniRule"/>
</dbReference>
<evidence type="ECO:0000256" key="2">
    <source>
        <dbReference type="ARBA" id="ARBA00002764"/>
    </source>
</evidence>
<dbReference type="CDD" id="cd03791">
    <property type="entry name" value="GT5_Glycogen_synthase_DULL1-like"/>
    <property type="match status" value="1"/>
</dbReference>
<evidence type="ECO:0000259" key="8">
    <source>
        <dbReference type="Pfam" id="PF00534"/>
    </source>
</evidence>
<comment type="similarity">
    <text evidence="3 7">Belongs to the glycosyltransferase 1 family. Bacterial/plant glycogen synthase subfamily.</text>
</comment>
<dbReference type="NCBIfam" id="NF001898">
    <property type="entry name" value="PRK00654.1-1"/>
    <property type="match status" value="1"/>
</dbReference>
<comment type="pathway">
    <text evidence="7">Glycan biosynthesis; glycogen biosynthesis.</text>
</comment>
<accession>A0A1M6VGS5</accession>
<evidence type="ECO:0000256" key="6">
    <source>
        <dbReference type="ARBA" id="ARBA00023056"/>
    </source>
</evidence>
<evidence type="ECO:0000256" key="5">
    <source>
        <dbReference type="ARBA" id="ARBA00022679"/>
    </source>
</evidence>
<dbReference type="Proteomes" id="UP000184310">
    <property type="component" value="Unassembled WGS sequence"/>
</dbReference>
<proteinExistence type="inferred from homology"/>
<gene>
    <name evidence="7" type="primary">glgA</name>
    <name evidence="10" type="ORF">SAMN02745163_04493</name>
</gene>